<dbReference type="Proteomes" id="UP000018769">
    <property type="component" value="Chromosome I"/>
</dbReference>
<proteinExistence type="predicted"/>
<organism evidence="1 2">
    <name type="scientific">Candidatus Babela massiliensis</name>
    <dbReference type="NCBI Taxonomy" id="673862"/>
    <lineage>
        <taxon>Bacteria</taxon>
        <taxon>Candidatus Babelota</taxon>
        <taxon>Candidatus Babeliae</taxon>
        <taxon>Candidatus Babeliales</taxon>
        <taxon>Candidatus Babeliaceae</taxon>
        <taxon>Candidatus Babela</taxon>
    </lineage>
</organism>
<dbReference type="InterPro" id="IPR041289">
    <property type="entry name" value="Bact_RF_family3"/>
</dbReference>
<dbReference type="SUPFAM" id="SSF55315">
    <property type="entry name" value="L30e-like"/>
    <property type="match status" value="1"/>
</dbReference>
<gene>
    <name evidence="1" type="ORF">BABL1_gene_826</name>
</gene>
<dbReference type="Pfam" id="PF18845">
    <property type="entry name" value="baeRF_family3"/>
    <property type="match status" value="1"/>
</dbReference>
<dbReference type="RefSeq" id="WP_023790907.1">
    <property type="nucleotide sequence ID" value="NC_023003.1"/>
</dbReference>
<dbReference type="Gene3D" id="3.30.1330.30">
    <property type="match status" value="1"/>
</dbReference>
<keyword evidence="2" id="KW-1185">Reference proteome</keyword>
<dbReference type="InterPro" id="IPR029064">
    <property type="entry name" value="Ribosomal_eL30-like_sf"/>
</dbReference>
<dbReference type="STRING" id="673862.BABL1_gene_826"/>
<evidence type="ECO:0000313" key="1">
    <source>
        <dbReference type="EMBL" id="CDK30132.1"/>
    </source>
</evidence>
<dbReference type="EMBL" id="HG793133">
    <property type="protein sequence ID" value="CDK30132.1"/>
    <property type="molecule type" value="Genomic_DNA"/>
</dbReference>
<name>V6DEV5_9BACT</name>
<protein>
    <submittedName>
        <fullName evidence="1">Peptide chain release factor 1 (ERF1)</fullName>
    </submittedName>
</protein>
<reference evidence="1 2" key="1">
    <citation type="journal article" date="2015" name="Biol. Direct">
        <title>Babela massiliensis, a representative of a widespread bacterial phylum with unusual adaptations to parasitism in amoebae.</title>
        <authorList>
            <person name="Pagnier I."/>
            <person name="Yutin N."/>
            <person name="Croce O."/>
            <person name="Makarova K.S."/>
            <person name="Wolf Y.I."/>
            <person name="Benamar S."/>
            <person name="Raoult D."/>
            <person name="Koonin E.V."/>
            <person name="La Scola B."/>
        </authorList>
    </citation>
    <scope>NUCLEOTIDE SEQUENCE [LARGE SCALE GENOMIC DNA]</scope>
    <source>
        <strain evidence="2">BABL1</strain>
    </source>
</reference>
<accession>V6DEV5</accession>
<evidence type="ECO:0000313" key="2">
    <source>
        <dbReference type="Proteomes" id="UP000018769"/>
    </source>
</evidence>
<dbReference type="eggNOG" id="COG1503">
    <property type="taxonomic scope" value="Bacteria"/>
</dbReference>
<sequence>MTRDDIKILKKYRSYPSITIIAPTHRTIPDRLKDPIKVKDLVNQATNMLLKEFDKRDVSTLINSLNELAEQIDFSKTLDGIAFFVNKDIAIAYDLPFKVEEKVCINRQFEIRELLGALNRSKLYWILSISKKPARLFKATLGYIDEIIDSQEMQENMKGFPFQLNYDVTSDRELLAVGTGYKDSTYLTQFDKEFLRQLDNLLAPYLSNNGPLIILGTEKNRAYFQEVTKHKNLIVGQVEGDFSNSTIEEIKNSVEKIIKEDLNNETEKILKLFNEAIGDLKFSSGLKDTWHKAIEGRIDTLLIEDNYSVPGSINKDNNEFIVLYDHNVPLVETDIVDDLIDEVLARDGKVVFVKDGQLKDHDHVASILRY</sequence>
<dbReference type="HOGENOM" id="CLU_044180_0_0_7"/>
<dbReference type="OrthoDB" id="4393931at2"/>
<dbReference type="KEGG" id="dpb:BABL1_gene_826"/>
<dbReference type="AlphaFoldDB" id="V6DEV5"/>